<sequence length="49" mass="5698">MFRFFTSGLQTLRSQHRSIRELQSMDDRALADIGVNRAEISRVVRYGRG</sequence>
<proteinExistence type="predicted"/>
<evidence type="ECO:0000313" key="1">
    <source>
        <dbReference type="EMBL" id="WAJ27793.1"/>
    </source>
</evidence>
<keyword evidence="2" id="KW-1185">Reference proteome</keyword>
<accession>A0ACD4NM14</accession>
<name>A0ACD4NM14_9HYPH</name>
<dbReference type="Proteomes" id="UP001163223">
    <property type="component" value="Chromosome"/>
</dbReference>
<organism evidence="1 2">
    <name type="scientific">Antarcticirhabdus aurantiaca</name>
    <dbReference type="NCBI Taxonomy" id="2606717"/>
    <lineage>
        <taxon>Bacteria</taxon>
        <taxon>Pseudomonadati</taxon>
        <taxon>Pseudomonadota</taxon>
        <taxon>Alphaproteobacteria</taxon>
        <taxon>Hyphomicrobiales</taxon>
        <taxon>Aurantimonadaceae</taxon>
        <taxon>Antarcticirhabdus</taxon>
    </lineage>
</organism>
<reference evidence="1" key="1">
    <citation type="submission" date="2022-11" db="EMBL/GenBank/DDBJ databases">
        <title>beta-Carotene-producing bacterium, Jeongeuplla avenae sp. nov., alleviates the salt stress of Arabidopsis seedlings.</title>
        <authorList>
            <person name="Jiang L."/>
            <person name="Lee J."/>
        </authorList>
    </citation>
    <scope>NUCLEOTIDE SEQUENCE</scope>
    <source>
        <strain evidence="1">DY_R2A_6</strain>
    </source>
</reference>
<gene>
    <name evidence="1" type="ORF">OXU80_23590</name>
</gene>
<protein>
    <submittedName>
        <fullName evidence="1">DUF1127 domain-containing protein</fullName>
    </submittedName>
</protein>
<dbReference type="EMBL" id="CP113520">
    <property type="protein sequence ID" value="WAJ27793.1"/>
    <property type="molecule type" value="Genomic_DNA"/>
</dbReference>
<evidence type="ECO:0000313" key="2">
    <source>
        <dbReference type="Proteomes" id="UP001163223"/>
    </source>
</evidence>